<reference evidence="1 2" key="1">
    <citation type="journal article" date="2019" name="Nat. Ecol. Evol.">
        <title>Megaphylogeny resolves global patterns of mushroom evolution.</title>
        <authorList>
            <person name="Varga T."/>
            <person name="Krizsan K."/>
            <person name="Foldi C."/>
            <person name="Dima B."/>
            <person name="Sanchez-Garcia M."/>
            <person name="Sanchez-Ramirez S."/>
            <person name="Szollosi G.J."/>
            <person name="Szarkandi J.G."/>
            <person name="Papp V."/>
            <person name="Albert L."/>
            <person name="Andreopoulos W."/>
            <person name="Angelini C."/>
            <person name="Antonin V."/>
            <person name="Barry K.W."/>
            <person name="Bougher N.L."/>
            <person name="Buchanan P."/>
            <person name="Buyck B."/>
            <person name="Bense V."/>
            <person name="Catcheside P."/>
            <person name="Chovatia M."/>
            <person name="Cooper J."/>
            <person name="Damon W."/>
            <person name="Desjardin D."/>
            <person name="Finy P."/>
            <person name="Geml J."/>
            <person name="Haridas S."/>
            <person name="Hughes K."/>
            <person name="Justo A."/>
            <person name="Karasinski D."/>
            <person name="Kautmanova I."/>
            <person name="Kiss B."/>
            <person name="Kocsube S."/>
            <person name="Kotiranta H."/>
            <person name="LaButti K.M."/>
            <person name="Lechner B.E."/>
            <person name="Liimatainen K."/>
            <person name="Lipzen A."/>
            <person name="Lukacs Z."/>
            <person name="Mihaltcheva S."/>
            <person name="Morgado L.N."/>
            <person name="Niskanen T."/>
            <person name="Noordeloos M.E."/>
            <person name="Ohm R.A."/>
            <person name="Ortiz-Santana B."/>
            <person name="Ovrebo C."/>
            <person name="Racz N."/>
            <person name="Riley R."/>
            <person name="Savchenko A."/>
            <person name="Shiryaev A."/>
            <person name="Soop K."/>
            <person name="Spirin V."/>
            <person name="Szebenyi C."/>
            <person name="Tomsovsky M."/>
            <person name="Tulloss R.E."/>
            <person name="Uehling J."/>
            <person name="Grigoriev I.V."/>
            <person name="Vagvolgyi C."/>
            <person name="Papp T."/>
            <person name="Martin F.M."/>
            <person name="Miettinen O."/>
            <person name="Hibbett D.S."/>
            <person name="Nagy L.G."/>
        </authorList>
    </citation>
    <scope>NUCLEOTIDE SEQUENCE [LARGE SCALE GENOMIC DNA]</scope>
    <source>
        <strain evidence="1 2">OMC1185</strain>
    </source>
</reference>
<name>A0A5C3N160_9AGAM</name>
<dbReference type="Gene3D" id="3.80.10.10">
    <property type="entry name" value="Ribonuclease Inhibitor"/>
    <property type="match status" value="1"/>
</dbReference>
<dbReference type="InterPro" id="IPR032675">
    <property type="entry name" value="LRR_dom_sf"/>
</dbReference>
<accession>A0A5C3N160</accession>
<protein>
    <submittedName>
        <fullName evidence="1">Uncharacterized protein</fullName>
    </submittedName>
</protein>
<dbReference type="SUPFAM" id="SSF52047">
    <property type="entry name" value="RNI-like"/>
    <property type="match status" value="1"/>
</dbReference>
<dbReference type="EMBL" id="ML213515">
    <property type="protein sequence ID" value="TFK49778.1"/>
    <property type="molecule type" value="Genomic_DNA"/>
</dbReference>
<evidence type="ECO:0000313" key="2">
    <source>
        <dbReference type="Proteomes" id="UP000305948"/>
    </source>
</evidence>
<dbReference type="PANTHER" id="PTHR38926:SF72">
    <property type="entry name" value="IM:7136021-RELATED"/>
    <property type="match status" value="1"/>
</dbReference>
<dbReference type="STRING" id="5364.A0A5C3N160"/>
<sequence length="482" mass="53952">MVRTKKASYAAPESLRRFPIQELPVELLSKIFIHCLNPTGLEAYFIGAHPRSAPMLLTQVCSRWRKCALDTPQLWCSLDLTERTIVNSVNVTQIRFTSDLASQVAGLEEMWFGRAKILPLSLALRLRTQLAPHFDKASLHSHFSRCTVLSLSMFEPVCILGLTSSVLDELEVTCFYPSRVSGPPMHAPRLRKLTLGGYAEWTVGQLDFLLPHLQELVWRGAMEDERSSQRFLEILRRCRALTRCSAIVPSRFRGLTISMPNLAQLEIRVLVPGVLAPEPEASLDPFLSILHIPSLSHLTLSSTRTYENGTLGVQFLILMLLRSSCSLTHLTICLKDVVSASAMEFSTFLQAMPGLEELKMHGYFRSICGWGSTLCDLFKCLTYGFAGTETLPNLRRLDIEIPWAAVFYTLPSVDVVEAMLRSRTEVEGRPRSGGVQPSAYLRSVSIGSCTKPSGLWTSWWFDGIRTMRKIGDRDGDPTCVIP</sequence>
<dbReference type="Gene3D" id="1.20.1280.50">
    <property type="match status" value="1"/>
</dbReference>
<dbReference type="AlphaFoldDB" id="A0A5C3N160"/>
<proteinExistence type="predicted"/>
<keyword evidence="2" id="KW-1185">Reference proteome</keyword>
<organism evidence="1 2">
    <name type="scientific">Heliocybe sulcata</name>
    <dbReference type="NCBI Taxonomy" id="5364"/>
    <lineage>
        <taxon>Eukaryota</taxon>
        <taxon>Fungi</taxon>
        <taxon>Dikarya</taxon>
        <taxon>Basidiomycota</taxon>
        <taxon>Agaricomycotina</taxon>
        <taxon>Agaricomycetes</taxon>
        <taxon>Gloeophyllales</taxon>
        <taxon>Gloeophyllaceae</taxon>
        <taxon>Heliocybe</taxon>
    </lineage>
</organism>
<dbReference type="PANTHER" id="PTHR38926">
    <property type="entry name" value="F-BOX DOMAIN CONTAINING PROTEIN, EXPRESSED"/>
    <property type="match status" value="1"/>
</dbReference>
<dbReference type="Proteomes" id="UP000305948">
    <property type="component" value="Unassembled WGS sequence"/>
</dbReference>
<dbReference type="OrthoDB" id="2269034at2759"/>
<gene>
    <name evidence="1" type="ORF">OE88DRAFT_1662433</name>
</gene>
<evidence type="ECO:0000313" key="1">
    <source>
        <dbReference type="EMBL" id="TFK49778.1"/>
    </source>
</evidence>